<keyword evidence="4" id="KW-1185">Reference proteome</keyword>
<sequence>MDSMSVKVDEPTGSLAPTPKKRNSFLIFFSGTLLFVFLLLLILGLTLFKAKDVTITVNSVTVKNLHYSLEPPPSIKAYLNATLLLDMSVHNPNKGSFKYNNGSAKIDYNGELVGEAMIPAGDIPSDGTVEITTTVTLMADRLLSDSNFYSDMVYGSIPFSVYTRIAGKVKILIFKKHIVTHTSCYIALDIHTGKVTDTQCSSKISL</sequence>
<dbReference type="OrthoDB" id="1929523at2759"/>
<proteinExistence type="predicted"/>
<comment type="caution">
    <text evidence="3">The sequence shown here is derived from an EMBL/GenBank/DDBJ whole genome shotgun (WGS) entry which is preliminary data.</text>
</comment>
<dbReference type="Proteomes" id="UP001141806">
    <property type="component" value="Unassembled WGS sequence"/>
</dbReference>
<organism evidence="3 4">
    <name type="scientific">Protea cynaroides</name>
    <dbReference type="NCBI Taxonomy" id="273540"/>
    <lineage>
        <taxon>Eukaryota</taxon>
        <taxon>Viridiplantae</taxon>
        <taxon>Streptophyta</taxon>
        <taxon>Embryophyta</taxon>
        <taxon>Tracheophyta</taxon>
        <taxon>Spermatophyta</taxon>
        <taxon>Magnoliopsida</taxon>
        <taxon>Proteales</taxon>
        <taxon>Proteaceae</taxon>
        <taxon>Protea</taxon>
    </lineage>
</organism>
<evidence type="ECO:0000313" key="3">
    <source>
        <dbReference type="EMBL" id="KAJ4963578.1"/>
    </source>
</evidence>
<evidence type="ECO:0000259" key="2">
    <source>
        <dbReference type="Pfam" id="PF03168"/>
    </source>
</evidence>
<evidence type="ECO:0000256" key="1">
    <source>
        <dbReference type="SAM" id="Phobius"/>
    </source>
</evidence>
<dbReference type="PANTHER" id="PTHR31852">
    <property type="entry name" value="LATE EMBRYOGENESIS ABUNDANT (LEA) HYDROXYPROLINE-RICH GLYCOPROTEIN FAMILY"/>
    <property type="match status" value="1"/>
</dbReference>
<evidence type="ECO:0000313" key="4">
    <source>
        <dbReference type="Proteomes" id="UP001141806"/>
    </source>
</evidence>
<dbReference type="AlphaFoldDB" id="A0A9Q0HF43"/>
<protein>
    <recommendedName>
        <fullName evidence="2">Late embryogenesis abundant protein LEA-2 subgroup domain-containing protein</fullName>
    </recommendedName>
</protein>
<dbReference type="EMBL" id="JAMYWD010000008">
    <property type="protein sequence ID" value="KAJ4963578.1"/>
    <property type="molecule type" value="Genomic_DNA"/>
</dbReference>
<accession>A0A9Q0HF43</accession>
<gene>
    <name evidence="3" type="ORF">NE237_023517</name>
</gene>
<dbReference type="InterPro" id="IPR004864">
    <property type="entry name" value="LEA_2"/>
</dbReference>
<dbReference type="Pfam" id="PF03168">
    <property type="entry name" value="LEA_2"/>
    <property type="match status" value="1"/>
</dbReference>
<feature type="domain" description="Late embryogenesis abundant protein LEA-2 subgroup" evidence="2">
    <location>
        <begin position="87"/>
        <end position="177"/>
    </location>
</feature>
<keyword evidence="1" id="KW-1133">Transmembrane helix</keyword>
<feature type="transmembrane region" description="Helical" evidence="1">
    <location>
        <begin position="25"/>
        <end position="48"/>
    </location>
</feature>
<dbReference type="Gene3D" id="2.60.40.1820">
    <property type="match status" value="1"/>
</dbReference>
<dbReference type="InterPro" id="IPR055301">
    <property type="entry name" value="Lea14-like_2"/>
</dbReference>
<name>A0A9Q0HF43_9MAGN</name>
<keyword evidence="1" id="KW-0812">Transmembrane</keyword>
<reference evidence="3" key="1">
    <citation type="journal article" date="2023" name="Plant J.">
        <title>The genome of the king protea, Protea cynaroides.</title>
        <authorList>
            <person name="Chang J."/>
            <person name="Duong T.A."/>
            <person name="Schoeman C."/>
            <person name="Ma X."/>
            <person name="Roodt D."/>
            <person name="Barker N."/>
            <person name="Li Z."/>
            <person name="Van de Peer Y."/>
            <person name="Mizrachi E."/>
        </authorList>
    </citation>
    <scope>NUCLEOTIDE SEQUENCE</scope>
    <source>
        <tissue evidence="3">Young leaves</tissue>
    </source>
</reference>
<dbReference type="SUPFAM" id="SSF117070">
    <property type="entry name" value="LEA14-like"/>
    <property type="match status" value="1"/>
</dbReference>
<keyword evidence="1" id="KW-0472">Membrane</keyword>